<dbReference type="EMBL" id="AP024488">
    <property type="protein sequence ID" value="BCS97816.1"/>
    <property type="molecule type" value="Genomic_DNA"/>
</dbReference>
<evidence type="ECO:0000256" key="1">
    <source>
        <dbReference type="ARBA" id="ARBA00022679"/>
    </source>
</evidence>
<organism evidence="3 4">
    <name type="scientific">Desulfoluna limicola</name>
    <dbReference type="NCBI Taxonomy" id="2810562"/>
    <lineage>
        <taxon>Bacteria</taxon>
        <taxon>Pseudomonadati</taxon>
        <taxon>Thermodesulfobacteriota</taxon>
        <taxon>Desulfobacteria</taxon>
        <taxon>Desulfobacterales</taxon>
        <taxon>Desulfolunaceae</taxon>
        <taxon>Desulfoluna</taxon>
    </lineage>
</organism>
<proteinExistence type="predicted"/>
<reference evidence="3 4" key="1">
    <citation type="submission" date="2021-02" db="EMBL/GenBank/DDBJ databases">
        <title>Complete genome of Desulfoluna sp. strain ASN36.</title>
        <authorList>
            <person name="Takahashi A."/>
            <person name="Kojima H."/>
            <person name="Fukui M."/>
        </authorList>
    </citation>
    <scope>NUCLEOTIDE SEQUENCE [LARGE SCALE GENOMIC DNA]</scope>
    <source>
        <strain evidence="3 4">ASN36</strain>
    </source>
</reference>
<evidence type="ECO:0000313" key="4">
    <source>
        <dbReference type="Proteomes" id="UP001320148"/>
    </source>
</evidence>
<sequence>MNIQKLIEAARKPEIYAKGTANMWVDAHIAQQLLETHLSQDTDLASRKESTISSTVQWILNQVHGDSLTILDLGCGPGLYTERLAEKGHDVTGMDFSSNSIRYARESAQQKQLNIAYIQQDYLELDEENRYDLILMIFLDVCVLSPNDRAKLLKRIYRALKPGGTVLFDVLNVHHTLGGSESKDWQIAEQGFWRNRPYLALSETFYYEEQNVLLNQHVVMDEDESIDVYRFWRHTFSPAGIKQVLAEQGFRFVSCHEGILPDCDLYRSEDVTFCMALK</sequence>
<dbReference type="InterPro" id="IPR029063">
    <property type="entry name" value="SAM-dependent_MTases_sf"/>
</dbReference>
<dbReference type="Pfam" id="PF13649">
    <property type="entry name" value="Methyltransf_25"/>
    <property type="match status" value="1"/>
</dbReference>
<dbReference type="RefSeq" id="WP_236889227.1">
    <property type="nucleotide sequence ID" value="NZ_AP024488.1"/>
</dbReference>
<evidence type="ECO:0000259" key="2">
    <source>
        <dbReference type="Pfam" id="PF13649"/>
    </source>
</evidence>
<feature type="domain" description="Methyltransferase" evidence="2">
    <location>
        <begin position="70"/>
        <end position="164"/>
    </location>
</feature>
<accession>A0ABM7PKK8</accession>
<gene>
    <name evidence="3" type="ORF">DSLASN_34480</name>
</gene>
<dbReference type="Proteomes" id="UP001320148">
    <property type="component" value="Chromosome"/>
</dbReference>
<dbReference type="Gene3D" id="2.20.25.110">
    <property type="entry name" value="S-adenosyl-L-methionine-dependent methyltransferases"/>
    <property type="match status" value="1"/>
</dbReference>
<name>A0ABM7PKK8_9BACT</name>
<dbReference type="CDD" id="cd02440">
    <property type="entry name" value="AdoMet_MTases"/>
    <property type="match status" value="1"/>
</dbReference>
<dbReference type="PANTHER" id="PTHR43861">
    <property type="entry name" value="TRANS-ACONITATE 2-METHYLTRANSFERASE-RELATED"/>
    <property type="match status" value="1"/>
</dbReference>
<keyword evidence="4" id="KW-1185">Reference proteome</keyword>
<dbReference type="SUPFAM" id="SSF53335">
    <property type="entry name" value="S-adenosyl-L-methionine-dependent methyltransferases"/>
    <property type="match status" value="1"/>
</dbReference>
<protein>
    <recommendedName>
        <fullName evidence="2">Methyltransferase domain-containing protein</fullName>
    </recommendedName>
</protein>
<evidence type="ECO:0000313" key="3">
    <source>
        <dbReference type="EMBL" id="BCS97816.1"/>
    </source>
</evidence>
<keyword evidence="1" id="KW-0808">Transferase</keyword>
<dbReference type="Gene3D" id="3.40.50.150">
    <property type="entry name" value="Vaccinia Virus protein VP39"/>
    <property type="match status" value="1"/>
</dbReference>
<dbReference type="InterPro" id="IPR041698">
    <property type="entry name" value="Methyltransf_25"/>
</dbReference>